<protein>
    <recommendedName>
        <fullName evidence="4">Pterin-binding domain-containing protein</fullName>
    </recommendedName>
</protein>
<dbReference type="GO" id="GO:0008168">
    <property type="term" value="F:methyltransferase activity"/>
    <property type="evidence" value="ECO:0007669"/>
    <property type="project" value="UniProtKB-KW"/>
</dbReference>
<dbReference type="GO" id="GO:0042558">
    <property type="term" value="P:pteridine-containing compound metabolic process"/>
    <property type="evidence" value="ECO:0007669"/>
    <property type="project" value="InterPro"/>
</dbReference>
<dbReference type="Gene3D" id="3.20.20.20">
    <property type="entry name" value="Dihydropteroate synthase-like"/>
    <property type="match status" value="1"/>
</dbReference>
<name>X1DL92_9ZZZZ</name>
<dbReference type="EMBL" id="BART01038495">
    <property type="protein sequence ID" value="GAH05789.1"/>
    <property type="molecule type" value="Genomic_DNA"/>
</dbReference>
<dbReference type="AlphaFoldDB" id="X1DL92"/>
<dbReference type="SUPFAM" id="SSF51717">
    <property type="entry name" value="Dihydropteroate synthetase-like"/>
    <property type="match status" value="1"/>
</dbReference>
<dbReference type="InterPro" id="IPR023467">
    <property type="entry name" value="MeTrfase_MtrH/MtxH"/>
</dbReference>
<comment type="similarity">
    <text evidence="1">Belongs to the MtrH family.</text>
</comment>
<keyword evidence="3" id="KW-0808">Transferase</keyword>
<dbReference type="GO" id="GO:0006730">
    <property type="term" value="P:one-carbon metabolic process"/>
    <property type="evidence" value="ECO:0007669"/>
    <property type="project" value="InterPro"/>
</dbReference>
<evidence type="ECO:0000256" key="3">
    <source>
        <dbReference type="ARBA" id="ARBA00022679"/>
    </source>
</evidence>
<dbReference type="InterPro" id="IPR000489">
    <property type="entry name" value="Pterin-binding_dom"/>
</dbReference>
<gene>
    <name evidence="5" type="ORF">S01H4_63808</name>
</gene>
<accession>X1DL92</accession>
<evidence type="ECO:0000259" key="4">
    <source>
        <dbReference type="PROSITE" id="PS50972"/>
    </source>
</evidence>
<dbReference type="Pfam" id="PF02007">
    <property type="entry name" value="MtrH"/>
    <property type="match status" value="1"/>
</dbReference>
<organism evidence="5">
    <name type="scientific">marine sediment metagenome</name>
    <dbReference type="NCBI Taxonomy" id="412755"/>
    <lineage>
        <taxon>unclassified sequences</taxon>
        <taxon>metagenomes</taxon>
        <taxon>ecological metagenomes</taxon>
    </lineage>
</organism>
<dbReference type="GO" id="GO:0032259">
    <property type="term" value="P:methylation"/>
    <property type="evidence" value="ECO:0007669"/>
    <property type="project" value="UniProtKB-KW"/>
</dbReference>
<reference evidence="5" key="1">
    <citation type="journal article" date="2014" name="Front. Microbiol.">
        <title>High frequency of phylogenetically diverse reductive dehalogenase-homologous genes in deep subseafloor sedimentary metagenomes.</title>
        <authorList>
            <person name="Kawai M."/>
            <person name="Futagami T."/>
            <person name="Toyoda A."/>
            <person name="Takaki Y."/>
            <person name="Nishi S."/>
            <person name="Hori S."/>
            <person name="Arai W."/>
            <person name="Tsubouchi T."/>
            <person name="Morono Y."/>
            <person name="Uchiyama I."/>
            <person name="Ito T."/>
            <person name="Fujiyama A."/>
            <person name="Inagaki F."/>
            <person name="Takami H."/>
        </authorList>
    </citation>
    <scope>NUCLEOTIDE SEQUENCE</scope>
    <source>
        <strain evidence="5">Expedition CK06-06</strain>
    </source>
</reference>
<feature type="domain" description="Pterin-binding" evidence="4">
    <location>
        <begin position="1"/>
        <end position="119"/>
    </location>
</feature>
<dbReference type="InterPro" id="IPR011005">
    <property type="entry name" value="Dihydropteroate_synth-like_sf"/>
</dbReference>
<keyword evidence="2" id="KW-0489">Methyltransferase</keyword>
<evidence type="ECO:0000313" key="5">
    <source>
        <dbReference type="EMBL" id="GAH05789.1"/>
    </source>
</evidence>
<evidence type="ECO:0000256" key="2">
    <source>
        <dbReference type="ARBA" id="ARBA00022603"/>
    </source>
</evidence>
<evidence type="ECO:0000256" key="1">
    <source>
        <dbReference type="ARBA" id="ARBA00006230"/>
    </source>
</evidence>
<dbReference type="PROSITE" id="PS50972">
    <property type="entry name" value="PTERIN_BINDING"/>
    <property type="match status" value="1"/>
</dbReference>
<comment type="caution">
    <text evidence="5">The sequence shown here is derived from an EMBL/GenBank/DDBJ whole genome shotgun (WGS) entry which is preliminary data.</text>
</comment>
<proteinExistence type="inferred from homology"/>
<feature type="non-terminal residue" evidence="5">
    <location>
        <position position="119"/>
    </location>
</feature>
<sequence>MEKFINFISDNTEAPFLIDSPSVDVKISGVKYAMEVGLKRRIVYNSIIPESEPKELEAIKEAGVENVIVLAYKGGAITSKDRIKAVMEFLPRVEEAGIVKPIIDTYVFDIPSLSLATKA</sequence>